<dbReference type="Proteomes" id="UP000326557">
    <property type="component" value="Unassembled WGS sequence"/>
</dbReference>
<dbReference type="RefSeq" id="WP_150631926.1">
    <property type="nucleotide sequence ID" value="NZ_CABVHI010000016.1"/>
</dbReference>
<gene>
    <name evidence="1" type="ORF">PS704_03884</name>
</gene>
<evidence type="ECO:0008006" key="3">
    <source>
        <dbReference type="Google" id="ProtNLM"/>
    </source>
</evidence>
<name>A0A5E7E279_PSEFL</name>
<reference evidence="1 2" key="1">
    <citation type="submission" date="2019-09" db="EMBL/GenBank/DDBJ databases">
        <authorList>
            <person name="Chandra G."/>
            <person name="Truman W A."/>
        </authorList>
    </citation>
    <scope>NUCLEOTIDE SEQUENCE [LARGE SCALE GENOMIC DNA]</scope>
    <source>
        <strain evidence="1">PS704</strain>
    </source>
</reference>
<dbReference type="AlphaFoldDB" id="A0A5E7E279"/>
<accession>A0A5E7E279</accession>
<evidence type="ECO:0000313" key="1">
    <source>
        <dbReference type="EMBL" id="VVO16632.1"/>
    </source>
</evidence>
<sequence length="169" mass="18598">MLNTLENTPLWVYAVFLLLCYYGIKALSPSHESKASLLITPPILLGWSLYSLNLTPDLSLSISCWLAAVIMGSFVALLIFSRKGVELDQAQTGLIVPGTAKTLVLYLLFFAVSYYFGYQAEVDPQHSATLPMVLLKACASGFASGLFCGRSIRFYQMFRSLKTAPARNP</sequence>
<dbReference type="EMBL" id="CABVHP010000012">
    <property type="protein sequence ID" value="VVO16632.1"/>
    <property type="molecule type" value="Genomic_DNA"/>
</dbReference>
<dbReference type="OrthoDB" id="6023636at2"/>
<organism evidence="1 2">
    <name type="scientific">Pseudomonas fluorescens</name>
    <dbReference type="NCBI Taxonomy" id="294"/>
    <lineage>
        <taxon>Bacteria</taxon>
        <taxon>Pseudomonadati</taxon>
        <taxon>Pseudomonadota</taxon>
        <taxon>Gammaproteobacteria</taxon>
        <taxon>Pseudomonadales</taxon>
        <taxon>Pseudomonadaceae</taxon>
        <taxon>Pseudomonas</taxon>
    </lineage>
</organism>
<protein>
    <recommendedName>
        <fullName evidence="3">DUF1453 domain-containing protein</fullName>
    </recommendedName>
</protein>
<proteinExistence type="predicted"/>
<evidence type="ECO:0000313" key="2">
    <source>
        <dbReference type="Proteomes" id="UP000326557"/>
    </source>
</evidence>